<proteinExistence type="predicted"/>
<accession>D3VKP9</accession>
<evidence type="ECO:0000313" key="1">
    <source>
        <dbReference type="EMBL" id="CBJ91157.1"/>
    </source>
</evidence>
<reference evidence="1 2" key="1">
    <citation type="journal article" date="2011" name="PLoS ONE">
        <title>The entomopathogenic bacterial endosymbionts xenorhabdus and photorhabdus: convergent lifestyles from divergent genomes.</title>
        <authorList>
            <person name="Chaston J.M."/>
            <person name="Suen G."/>
            <person name="Tucker S.L."/>
            <person name="Andersen A.W."/>
            <person name="Bhasin A."/>
            <person name="Bode E."/>
            <person name="Bode H.B."/>
            <person name="Brachmann A.O."/>
            <person name="Cowles C.E."/>
            <person name="Cowles K.N."/>
            <person name="Darby C."/>
            <person name="de Leon L."/>
            <person name="Drace K."/>
            <person name="Du Z."/>
            <person name="Givaudan A."/>
            <person name="Herbert Tran E.E."/>
            <person name="Jewell K.A."/>
            <person name="Knack J.J."/>
            <person name="Krasomil-Osterfeld K.C."/>
            <person name="Kukor R."/>
            <person name="Lanois A."/>
            <person name="Latreille P."/>
            <person name="Leimgruber N.K."/>
            <person name="Lipke C.M."/>
            <person name="Liu R."/>
            <person name="Lu X."/>
            <person name="Martens E.C."/>
            <person name="Marri P.R."/>
            <person name="Medigue C."/>
            <person name="Menard M.L."/>
            <person name="Miller N.M."/>
            <person name="Morales-Soto N."/>
            <person name="Norton S."/>
            <person name="Ogier J.C."/>
            <person name="Orchard S.S."/>
            <person name="Park D."/>
            <person name="Park Y."/>
            <person name="Qurollo B.A."/>
            <person name="Sugar D.R."/>
            <person name="Richards G.R."/>
            <person name="Rouy Z."/>
            <person name="Slominski B."/>
            <person name="Slominski K."/>
            <person name="Snyder H."/>
            <person name="Tjaden B.C."/>
            <person name="van der Hoeven R."/>
            <person name="Welch R.D."/>
            <person name="Wheeler C."/>
            <person name="Xiang B."/>
            <person name="Barbazuk B."/>
            <person name="Gaudriault S."/>
            <person name="Goodner B."/>
            <person name="Slater S.C."/>
            <person name="Forst S."/>
            <person name="Goldman B.S."/>
            <person name="Goodrich-Blair H."/>
        </authorList>
    </citation>
    <scope>NUCLEOTIDE SEQUENCE [LARGE SCALE GENOMIC DNA]</scope>
    <source>
        <strain evidence="2">ATCC 19061 / DSM 3370 / CCUG 14189 / LMG 1036 / NCIMB 9965 / AN6</strain>
    </source>
</reference>
<keyword evidence="2" id="KW-1185">Reference proteome</keyword>
<protein>
    <submittedName>
        <fullName evidence="1">Uncharacterized protein</fullName>
    </submittedName>
</protein>
<sequence length="48" mass="5532">MKSFVFGFQSWVLVLARIFRSNATASAFLLNIRWTRFPDVPRGLISTL</sequence>
<dbReference type="AlphaFoldDB" id="D3VKP9"/>
<gene>
    <name evidence="1" type="ordered locus">XNC1_3103</name>
</gene>
<dbReference type="HOGENOM" id="CLU_3159510_0_0_6"/>
<evidence type="ECO:0000313" key="2">
    <source>
        <dbReference type="Proteomes" id="UP000008075"/>
    </source>
</evidence>
<dbReference type="EMBL" id="FN667742">
    <property type="protein sequence ID" value="CBJ91157.1"/>
    <property type="molecule type" value="Genomic_DNA"/>
</dbReference>
<organism evidence="1 2">
    <name type="scientific">Xenorhabdus nematophila (strain ATCC 19061 / DSM 3370 / CCUG 14189 / LMG 1036 / NCIMB 9965 / AN6)</name>
    <dbReference type="NCBI Taxonomy" id="406817"/>
    <lineage>
        <taxon>Bacteria</taxon>
        <taxon>Pseudomonadati</taxon>
        <taxon>Pseudomonadota</taxon>
        <taxon>Gammaproteobacteria</taxon>
        <taxon>Enterobacterales</taxon>
        <taxon>Morganellaceae</taxon>
        <taxon>Xenorhabdus</taxon>
    </lineage>
</organism>
<dbReference type="KEGG" id="xne:XNC1_3103"/>
<name>D3VKP9_XENNA</name>
<dbReference type="Proteomes" id="UP000008075">
    <property type="component" value="Chromosome"/>
</dbReference>